<dbReference type="GO" id="GO:0009431">
    <property type="term" value="C:bacterial-type flagellum basal body, MS ring"/>
    <property type="evidence" value="ECO:0007669"/>
    <property type="project" value="InterPro"/>
</dbReference>
<dbReference type="GO" id="GO:0071973">
    <property type="term" value="P:bacterial-type flagellum-dependent cell motility"/>
    <property type="evidence" value="ECO:0007669"/>
    <property type="project" value="InterPro"/>
</dbReference>
<dbReference type="EMBL" id="JAAGSC010000044">
    <property type="protein sequence ID" value="NDY97138.1"/>
    <property type="molecule type" value="Genomic_DNA"/>
</dbReference>
<evidence type="ECO:0000259" key="16">
    <source>
        <dbReference type="Pfam" id="PF08345"/>
    </source>
</evidence>
<keyword evidence="17" id="KW-0282">Flagellum</keyword>
<dbReference type="InterPro" id="IPR043427">
    <property type="entry name" value="YscJ/FliF"/>
</dbReference>
<organism evidence="17 18">
    <name type="scientific">Wenzhouxiangella limi</name>
    <dbReference type="NCBI Taxonomy" id="2707351"/>
    <lineage>
        <taxon>Bacteria</taxon>
        <taxon>Pseudomonadati</taxon>
        <taxon>Pseudomonadota</taxon>
        <taxon>Gammaproteobacteria</taxon>
        <taxon>Chromatiales</taxon>
        <taxon>Wenzhouxiangellaceae</taxon>
        <taxon>Wenzhouxiangella</taxon>
    </lineage>
</organism>
<dbReference type="PANTHER" id="PTHR30046:SF0">
    <property type="entry name" value="FLAGELLAR M-RING PROTEIN"/>
    <property type="match status" value="1"/>
</dbReference>
<keyword evidence="6" id="KW-1003">Cell membrane</keyword>
<dbReference type="Pfam" id="PF01514">
    <property type="entry name" value="YscJ_FliF"/>
    <property type="match status" value="1"/>
</dbReference>
<feature type="compositionally biased region" description="Polar residues" evidence="13">
    <location>
        <begin position="513"/>
        <end position="523"/>
    </location>
</feature>
<evidence type="ECO:0000256" key="10">
    <source>
        <dbReference type="ARBA" id="ARBA00023143"/>
    </source>
</evidence>
<evidence type="ECO:0000256" key="9">
    <source>
        <dbReference type="ARBA" id="ARBA00023136"/>
    </source>
</evidence>
<keyword evidence="7 14" id="KW-0812">Transmembrane</keyword>
<evidence type="ECO:0000256" key="4">
    <source>
        <dbReference type="ARBA" id="ARBA00007971"/>
    </source>
</evidence>
<dbReference type="PIRSF" id="PIRSF004862">
    <property type="entry name" value="FliF"/>
    <property type="match status" value="1"/>
</dbReference>
<keyword evidence="10 12" id="KW-0975">Bacterial flagellum</keyword>
<evidence type="ECO:0000256" key="11">
    <source>
        <dbReference type="ARBA" id="ARBA00025936"/>
    </source>
</evidence>
<evidence type="ECO:0000256" key="8">
    <source>
        <dbReference type="ARBA" id="ARBA00022989"/>
    </source>
</evidence>
<feature type="domain" description="Flagellar M-ring C-terminal" evidence="16">
    <location>
        <begin position="254"/>
        <end position="419"/>
    </location>
</feature>
<dbReference type="InterPro" id="IPR000067">
    <property type="entry name" value="FlgMring_FliF"/>
</dbReference>
<feature type="domain" description="Flagellar M-ring N-terminal" evidence="15">
    <location>
        <begin position="47"/>
        <end position="221"/>
    </location>
</feature>
<comment type="subunit">
    <text evidence="11">The basal body constitutes a major portion of the flagellar organelle and consists of four rings (L,P,S, and M) mounted on a central rod. The M ring is integral to the inner membrane of the cell and may be connected to the flagellar rod via the S ring. The S (supramembrane ring) lies just distal to the M ring. The L and P rings lie in the outer membrane and the periplasmic space, respectively.</text>
</comment>
<accession>A0A845V202</accession>
<dbReference type="Proteomes" id="UP000484885">
    <property type="component" value="Unassembled WGS sequence"/>
</dbReference>
<keyword evidence="8 14" id="KW-1133">Transmembrane helix</keyword>
<keyword evidence="9 14" id="KW-0472">Membrane</keyword>
<comment type="similarity">
    <text evidence="4 12">Belongs to the FliF family.</text>
</comment>
<proteinExistence type="inferred from homology"/>
<dbReference type="NCBIfam" id="TIGR00206">
    <property type="entry name" value="fliF"/>
    <property type="match status" value="1"/>
</dbReference>
<evidence type="ECO:0000256" key="3">
    <source>
        <dbReference type="ARBA" id="ARBA00004651"/>
    </source>
</evidence>
<reference evidence="17 18" key="1">
    <citation type="submission" date="2020-02" db="EMBL/GenBank/DDBJ databases">
        <authorList>
            <person name="Zhang X.-Y."/>
        </authorList>
    </citation>
    <scope>NUCLEOTIDE SEQUENCE [LARGE SCALE GENOMIC DNA]</scope>
    <source>
        <strain evidence="17 18">C33</strain>
    </source>
</reference>
<dbReference type="InterPro" id="IPR045851">
    <property type="entry name" value="AMP-bd_C_sf"/>
</dbReference>
<feature type="region of interest" description="Disordered" evidence="13">
    <location>
        <begin position="489"/>
        <end position="527"/>
    </location>
</feature>
<dbReference type="PANTHER" id="PTHR30046">
    <property type="entry name" value="FLAGELLAR M-RING PROTEIN"/>
    <property type="match status" value="1"/>
</dbReference>
<evidence type="ECO:0000256" key="7">
    <source>
        <dbReference type="ARBA" id="ARBA00022692"/>
    </source>
</evidence>
<keyword evidence="17" id="KW-0969">Cilium</keyword>
<dbReference type="Gene3D" id="3.30.70.1530">
    <property type="entry name" value="Hypothetical protein rpa1041"/>
    <property type="match status" value="1"/>
</dbReference>
<comment type="caution">
    <text evidence="17">The sequence shown here is derived from an EMBL/GenBank/DDBJ whole genome shotgun (WGS) entry which is preliminary data.</text>
</comment>
<dbReference type="PRINTS" id="PR01009">
    <property type="entry name" value="FLGMRINGFLIF"/>
</dbReference>
<dbReference type="AlphaFoldDB" id="A0A845V202"/>
<evidence type="ECO:0000313" key="17">
    <source>
        <dbReference type="EMBL" id="NDY97138.1"/>
    </source>
</evidence>
<dbReference type="Pfam" id="PF08345">
    <property type="entry name" value="YscJ_FliF_C"/>
    <property type="match status" value="1"/>
</dbReference>
<protein>
    <recommendedName>
        <fullName evidence="5 12">Flagellar M-ring protein</fullName>
    </recommendedName>
</protein>
<evidence type="ECO:0000256" key="13">
    <source>
        <dbReference type="SAM" id="MobiDB-lite"/>
    </source>
</evidence>
<sequence>MAAQNPVQSNSPLALLDTVPGLRPLVLLIGLAAAVAAGVGIVLWSQEGSERVLFSNLTERDAAEVVGALDTSAIPYSYEPGSGVITVPSDQVHSARLMLSAEGLPNGAGVGLEMLQESDGLANSQFIESARYQRALEIELQRTISSINAVSGARVHLAIPRQTVFVRERTPASASVLLELHAGRRLEPGQVEAIVNLVASSVPDMERSQISVIDQQGTLLSADRSGGDDGAADGADRQVQRLEDRLARRVEDLLSPMVGMGRVRAQVAVDMDFTSSQETQELYDPDNPVLRSEQSSEEIRSIFDPAVGVPGAVANQPLLEDLAGVLDEDNEQESVPLSRQNLRNFEISRTIRHIQSGPGEVDRLSVAVVVDQPRAADDGDNQVEAYSDEEMERMTGLVREAVGFDAERGDSVSVVQAPFRALEMGDEVEFDSPGLLDRVDFMGIFRIMASVVMVLMLILLVVRPLMKTLSSPPPLRTLSLPGAAQGQASLPAAEQAYEPDSGGGGQRRAGYQESLNTARSVASQDPKRVASVVKQWVNEGG</sequence>
<keyword evidence="18" id="KW-1185">Reference proteome</keyword>
<evidence type="ECO:0000256" key="14">
    <source>
        <dbReference type="SAM" id="Phobius"/>
    </source>
</evidence>
<evidence type="ECO:0000259" key="15">
    <source>
        <dbReference type="Pfam" id="PF01514"/>
    </source>
</evidence>
<comment type="function">
    <text evidence="1 12">The M ring may be actively involved in energy transduction.</text>
</comment>
<dbReference type="RefSeq" id="WP_164212502.1">
    <property type="nucleotide sequence ID" value="NZ_JAAGSC010000044.1"/>
</dbReference>
<dbReference type="GO" id="GO:0003774">
    <property type="term" value="F:cytoskeletal motor activity"/>
    <property type="evidence" value="ECO:0007669"/>
    <property type="project" value="InterPro"/>
</dbReference>
<gene>
    <name evidence="17" type="primary">fliF</name>
    <name evidence="17" type="ORF">G3I74_15550</name>
</gene>
<evidence type="ECO:0000256" key="1">
    <source>
        <dbReference type="ARBA" id="ARBA00003820"/>
    </source>
</evidence>
<evidence type="ECO:0000256" key="2">
    <source>
        <dbReference type="ARBA" id="ARBA00004117"/>
    </source>
</evidence>
<dbReference type="InterPro" id="IPR006182">
    <property type="entry name" value="FliF_N_dom"/>
</dbReference>
<evidence type="ECO:0000256" key="6">
    <source>
        <dbReference type="ARBA" id="ARBA00022475"/>
    </source>
</evidence>
<dbReference type="InterPro" id="IPR013556">
    <property type="entry name" value="Flag_M-ring_C"/>
</dbReference>
<feature type="transmembrane region" description="Helical" evidence="14">
    <location>
        <begin position="444"/>
        <end position="466"/>
    </location>
</feature>
<comment type="subcellular location">
    <subcellularLocation>
        <location evidence="2 12">Bacterial flagellum basal body</location>
    </subcellularLocation>
    <subcellularLocation>
        <location evidence="3">Cell membrane</location>
        <topology evidence="3">Multi-pass membrane protein</topology>
    </subcellularLocation>
</comment>
<name>A0A845V202_9GAMM</name>
<evidence type="ECO:0000313" key="18">
    <source>
        <dbReference type="Proteomes" id="UP000484885"/>
    </source>
</evidence>
<dbReference type="Gene3D" id="3.30.300.30">
    <property type="match status" value="1"/>
</dbReference>
<evidence type="ECO:0000256" key="5">
    <source>
        <dbReference type="ARBA" id="ARBA00017949"/>
    </source>
</evidence>
<feature type="transmembrane region" description="Helical" evidence="14">
    <location>
        <begin position="25"/>
        <end position="44"/>
    </location>
</feature>
<dbReference type="GO" id="GO:0005886">
    <property type="term" value="C:plasma membrane"/>
    <property type="evidence" value="ECO:0007669"/>
    <property type="project" value="UniProtKB-SubCell"/>
</dbReference>
<evidence type="ECO:0000256" key="12">
    <source>
        <dbReference type="PIRNR" id="PIRNR004862"/>
    </source>
</evidence>
<keyword evidence="17" id="KW-0966">Cell projection</keyword>